<name>A0A1G7A5C0_9NOCA</name>
<dbReference type="Proteomes" id="UP000199417">
    <property type="component" value="Unassembled WGS sequence"/>
</dbReference>
<dbReference type="EMBL" id="FNAB01000010">
    <property type="protein sequence ID" value="SDE10084.1"/>
    <property type="molecule type" value="Genomic_DNA"/>
</dbReference>
<dbReference type="AlphaFoldDB" id="A0A1G7A5C0"/>
<accession>A0A1G7A5C0</accession>
<gene>
    <name evidence="1" type="ORF">SAMN05444580_11051</name>
</gene>
<reference evidence="1 2" key="1">
    <citation type="submission" date="2016-10" db="EMBL/GenBank/DDBJ databases">
        <authorList>
            <person name="de Groot N.N."/>
        </authorList>
    </citation>
    <scope>NUCLEOTIDE SEQUENCE [LARGE SCALE GENOMIC DNA]</scope>
    <source>
        <strain evidence="1 2">JCM 11308</strain>
    </source>
</reference>
<organism evidence="1 2">
    <name type="scientific">Rhodococcus tukisamuensis</name>
    <dbReference type="NCBI Taxonomy" id="168276"/>
    <lineage>
        <taxon>Bacteria</taxon>
        <taxon>Bacillati</taxon>
        <taxon>Actinomycetota</taxon>
        <taxon>Actinomycetes</taxon>
        <taxon>Mycobacteriales</taxon>
        <taxon>Nocardiaceae</taxon>
        <taxon>Rhodococcus</taxon>
    </lineage>
</organism>
<keyword evidence="2" id="KW-1185">Reference proteome</keyword>
<protein>
    <submittedName>
        <fullName evidence="1">Uncharacterized protein</fullName>
    </submittedName>
</protein>
<proteinExistence type="predicted"/>
<evidence type="ECO:0000313" key="1">
    <source>
        <dbReference type="EMBL" id="SDE10084.1"/>
    </source>
</evidence>
<evidence type="ECO:0000313" key="2">
    <source>
        <dbReference type="Proteomes" id="UP000199417"/>
    </source>
</evidence>
<sequence>MSRNLARRGASVLVAAALLGGGLALGGGTASAEEPNPAIGDSFQVLLAAIVLPLTGSAAGPVQSGSAAVGSSETCSGAYEGVPRPGCLGFIRILPSELAAS</sequence>